<protein>
    <submittedName>
        <fullName evidence="1">DYH14 protein</fullName>
    </submittedName>
</protein>
<feature type="non-terminal residue" evidence="1">
    <location>
        <position position="325"/>
    </location>
</feature>
<feature type="non-terminal residue" evidence="1">
    <location>
        <position position="1"/>
    </location>
</feature>
<dbReference type="EMBL" id="VWYH01001940">
    <property type="protein sequence ID" value="NXW83824.1"/>
    <property type="molecule type" value="Genomic_DNA"/>
</dbReference>
<accession>A0A7L4FA15</accession>
<proteinExistence type="predicted"/>
<dbReference type="Proteomes" id="UP000541332">
    <property type="component" value="Unassembled WGS sequence"/>
</dbReference>
<evidence type="ECO:0000313" key="1">
    <source>
        <dbReference type="EMBL" id="NXW83824.1"/>
    </source>
</evidence>
<reference evidence="1 2" key="1">
    <citation type="submission" date="2020-02" db="EMBL/GenBank/DDBJ databases">
        <title>Bird 10,000 Genomes (B10K) Project - Family phase.</title>
        <authorList>
            <person name="Zhang G."/>
        </authorList>
    </citation>
    <scope>NUCLEOTIDE SEQUENCE [LARGE SCALE GENOMIC DNA]</scope>
    <source>
        <strain evidence="1">B10K-DU-006-06</strain>
    </source>
</reference>
<comment type="caution">
    <text evidence="1">The sequence shown here is derived from an EMBL/GenBank/DDBJ whole genome shotgun (WGS) entry which is preliminary data.</text>
</comment>
<evidence type="ECO:0000313" key="2">
    <source>
        <dbReference type="Proteomes" id="UP000541332"/>
    </source>
</evidence>
<gene>
    <name evidence="1" type="primary">Dnah14</name>
    <name evidence="1" type="ORF">ALOBEC_R03439</name>
</gene>
<name>A0A7L4FA15_9COLU</name>
<organism evidence="1 2">
    <name type="scientific">Pampusana beccarii</name>
    <name type="common">Western bronze ground-dove</name>
    <dbReference type="NCBI Taxonomy" id="2953425"/>
    <lineage>
        <taxon>Eukaryota</taxon>
        <taxon>Metazoa</taxon>
        <taxon>Chordata</taxon>
        <taxon>Craniata</taxon>
        <taxon>Vertebrata</taxon>
        <taxon>Euteleostomi</taxon>
        <taxon>Archelosauria</taxon>
        <taxon>Archosauria</taxon>
        <taxon>Dinosauria</taxon>
        <taxon>Saurischia</taxon>
        <taxon>Theropoda</taxon>
        <taxon>Coelurosauria</taxon>
        <taxon>Aves</taxon>
        <taxon>Neognathae</taxon>
        <taxon>Neoaves</taxon>
        <taxon>Columbimorphae</taxon>
        <taxon>Columbiformes</taxon>
        <taxon>Columbidae</taxon>
        <taxon>Pampusana</taxon>
    </lineage>
</organism>
<sequence>DEDCLPQLEEQNKTLKEKLVSHLRFEAERTEVLFMVKGRYIVCGPADNSEKDNMEQKYPILRTAVYRGSTERKYKAPITEEGICFGNVLSGTCKEGRKESVCQPTSTSEHVTVKLKGSMTKTTASACEGVQHGFDTSPSSPVHDNTRKTEMQTAVLEPSDHKKTCEQQNVEKSSKNPGRTRVYSYDRTAIDDDVIMHILRLRGKLGWETKLTSREWLAKEDDMAKLQDFKLTEPLQLKDSGEYIYCLQRNANNFKAPCNPYDLQPISAYTAMQKEEYWTVSASFVAKFSSCHKIGETEIKPVLQWLQERQLYYRLLNLNFFSNFR</sequence>
<dbReference type="AlphaFoldDB" id="A0A7L4FA15"/>
<keyword evidence="2" id="KW-1185">Reference proteome</keyword>
<dbReference type="OrthoDB" id="424310at2759"/>